<comment type="caution">
    <text evidence="3">The sequence shown here is derived from an EMBL/GenBank/DDBJ whole genome shotgun (WGS) entry which is preliminary data.</text>
</comment>
<comment type="similarity">
    <text evidence="1">Belongs to the UPF0340 family.</text>
</comment>
<reference evidence="3 4" key="1">
    <citation type="journal article" date="2019" name="Microorganisms">
        <title>Paenibacillus lutrae sp. nov., A Chitinolytic Species Isolated from A River Otter in Castril Natural Park, Granada, Spain.</title>
        <authorList>
            <person name="Rodriguez M."/>
            <person name="Reina J.C."/>
            <person name="Bejar V."/>
            <person name="Llamas I."/>
        </authorList>
    </citation>
    <scope>NUCLEOTIDE SEQUENCE [LARGE SCALE GENOMIC DNA]</scope>
    <source>
        <strain evidence="3 4">N10</strain>
    </source>
</reference>
<dbReference type="Pfam" id="PF04260">
    <property type="entry name" value="DUF436"/>
    <property type="match status" value="1"/>
</dbReference>
<dbReference type="HAMAP" id="MF_00800">
    <property type="entry name" value="UPF0340"/>
    <property type="match status" value="1"/>
</dbReference>
<dbReference type="AlphaFoldDB" id="A0A7X3FL41"/>
<dbReference type="Proteomes" id="UP000490800">
    <property type="component" value="Unassembled WGS sequence"/>
</dbReference>
<evidence type="ECO:0000313" key="4">
    <source>
        <dbReference type="Proteomes" id="UP000490800"/>
    </source>
</evidence>
<dbReference type="OrthoDB" id="9803187at2"/>
<dbReference type="SUPFAM" id="SSF110710">
    <property type="entry name" value="TTHA0583/YokD-like"/>
    <property type="match status" value="1"/>
</dbReference>
<dbReference type="Gene3D" id="3.40.50.10360">
    <property type="entry name" value="Hypothetical protein TT1679"/>
    <property type="match status" value="1"/>
</dbReference>
<evidence type="ECO:0000313" key="3">
    <source>
        <dbReference type="EMBL" id="MVP01489.1"/>
    </source>
</evidence>
<evidence type="ECO:0000256" key="1">
    <source>
        <dbReference type="HAMAP-Rule" id="MF_00800"/>
    </source>
</evidence>
<dbReference type="EMBL" id="RHLK01000013">
    <property type="protein sequence ID" value="MVP01489.1"/>
    <property type="molecule type" value="Genomic_DNA"/>
</dbReference>
<dbReference type="InterPro" id="IPR006340">
    <property type="entry name" value="DUF436"/>
</dbReference>
<evidence type="ECO:0000256" key="2">
    <source>
        <dbReference type="SAM" id="MobiDB-lite"/>
    </source>
</evidence>
<gene>
    <name evidence="3" type="ORF">EDM21_18520</name>
</gene>
<proteinExistence type="inferred from homology"/>
<organism evidence="3 4">
    <name type="scientific">Paenibacillus lutrae</name>
    <dbReference type="NCBI Taxonomy" id="2078573"/>
    <lineage>
        <taxon>Bacteria</taxon>
        <taxon>Bacillati</taxon>
        <taxon>Bacillota</taxon>
        <taxon>Bacilli</taxon>
        <taxon>Bacillales</taxon>
        <taxon>Paenibacillaceae</taxon>
        <taxon>Paenibacillus</taxon>
    </lineage>
</organism>
<dbReference type="InterPro" id="IPR028345">
    <property type="entry name" value="Antibiotic_NAT-like"/>
</dbReference>
<dbReference type="RefSeq" id="WP_157337944.1">
    <property type="nucleotide sequence ID" value="NZ_RHLK01000013.1"/>
</dbReference>
<keyword evidence="4" id="KW-1185">Reference proteome</keyword>
<name>A0A7X3FL41_9BACL</name>
<protein>
    <recommendedName>
        <fullName evidence="1">UPF0340 protein EDM21_18520</fullName>
    </recommendedName>
</protein>
<feature type="compositionally biased region" description="Polar residues" evidence="2">
    <location>
        <begin position="192"/>
        <end position="209"/>
    </location>
</feature>
<dbReference type="NCBIfam" id="TIGR01440">
    <property type="entry name" value="TIGR01440 family protein"/>
    <property type="match status" value="1"/>
</dbReference>
<accession>A0A7X3FL41</accession>
<sequence>MSTEQQKMLDGIGPAVETNFRALIEAGGLRSGQIVVIGTSTSEVRGERIGTSGIPEAAERIYAAAARVAAEHGLWLAFQCCEHLNRALVIEEALLEKLPSLEEVRVVPVPKAGGSMAAHAYRHMTSPCVVEEITAHAGIDIGDTLIGMHLRRVAVPLRPPVPRVGEAHVTMAYTRPKLIGGPRAVYELFSEGNDSGKTESSSKTYSYATKDSDACE</sequence>
<feature type="region of interest" description="Disordered" evidence="2">
    <location>
        <begin position="191"/>
        <end position="216"/>
    </location>
</feature>